<proteinExistence type="inferred from homology"/>
<name>A0ABY4CP61_9BACL</name>
<evidence type="ECO:0000256" key="2">
    <source>
        <dbReference type="ARBA" id="ARBA00022475"/>
    </source>
</evidence>
<evidence type="ECO:0000256" key="7">
    <source>
        <dbReference type="HAMAP-Rule" id="MF_01147"/>
    </source>
</evidence>
<organism evidence="8 9">
    <name type="scientific">Fodinisporobacter ferrooxydans</name>
    <dbReference type="NCBI Taxonomy" id="2901836"/>
    <lineage>
        <taxon>Bacteria</taxon>
        <taxon>Bacillati</taxon>
        <taxon>Bacillota</taxon>
        <taxon>Bacilli</taxon>
        <taxon>Bacillales</taxon>
        <taxon>Alicyclobacillaceae</taxon>
        <taxon>Fodinisporobacter</taxon>
    </lineage>
</organism>
<accession>A0ABY4CP61</accession>
<comment type="similarity">
    <text evidence="1 7">Belongs to the Lgt family.</text>
</comment>
<feature type="transmembrane region" description="Helical" evidence="7">
    <location>
        <begin position="46"/>
        <end position="64"/>
    </location>
</feature>
<comment type="catalytic activity">
    <reaction evidence="7">
        <text>L-cysteinyl-[prolipoprotein] + a 1,2-diacyl-sn-glycero-3-phospho-(1'-sn-glycerol) = an S-1,2-diacyl-sn-glyceryl-L-cysteinyl-[prolipoprotein] + sn-glycerol 1-phosphate + H(+)</text>
        <dbReference type="Rhea" id="RHEA:56712"/>
        <dbReference type="Rhea" id="RHEA-COMP:14679"/>
        <dbReference type="Rhea" id="RHEA-COMP:14680"/>
        <dbReference type="ChEBI" id="CHEBI:15378"/>
        <dbReference type="ChEBI" id="CHEBI:29950"/>
        <dbReference type="ChEBI" id="CHEBI:57685"/>
        <dbReference type="ChEBI" id="CHEBI:64716"/>
        <dbReference type="ChEBI" id="CHEBI:140658"/>
        <dbReference type="EC" id="2.5.1.145"/>
    </reaction>
</comment>
<evidence type="ECO:0000256" key="4">
    <source>
        <dbReference type="ARBA" id="ARBA00022692"/>
    </source>
</evidence>
<dbReference type="HAMAP" id="MF_01147">
    <property type="entry name" value="Lgt"/>
    <property type="match status" value="1"/>
</dbReference>
<sequence>MLPILFHIGNFAVHTYGLVVLLAIVLGTQVGITLARYTMKQYEEHIVPLVYTSVIGAVIGARIWQVFFFEPNYYLAHPLEMIAFWNGGLSIQGGIVGGILTGFWYCKRKGLSFWKVADLLAPSIILGQGIGRIACLLNGDAFGSPTGKGYGLVYPPGTFAYDTYGSKPLWPAEVWEGQIDFVIFAILFALLRKKLPTGTMFLLYNILYALARFGLEFLRGDSPRYLFYWTAAQWTSAVIVFISIAALLVLKKNDRNVSLKSNTV</sequence>
<evidence type="ECO:0000256" key="3">
    <source>
        <dbReference type="ARBA" id="ARBA00022679"/>
    </source>
</evidence>
<gene>
    <name evidence="7 8" type="primary">lgt</name>
    <name evidence="8" type="ORF">LSG31_08945</name>
</gene>
<keyword evidence="4 7" id="KW-0812">Transmembrane</keyword>
<feature type="binding site" evidence="7">
    <location>
        <position position="132"/>
    </location>
    <ligand>
        <name>a 1,2-diacyl-sn-glycero-3-phospho-(1'-sn-glycerol)</name>
        <dbReference type="ChEBI" id="CHEBI:64716"/>
    </ligand>
</feature>
<dbReference type="NCBIfam" id="TIGR00544">
    <property type="entry name" value="lgt"/>
    <property type="match status" value="1"/>
</dbReference>
<feature type="transmembrane region" description="Helical" evidence="7">
    <location>
        <begin position="84"/>
        <end position="106"/>
    </location>
</feature>
<evidence type="ECO:0000256" key="1">
    <source>
        <dbReference type="ARBA" id="ARBA00007150"/>
    </source>
</evidence>
<dbReference type="EC" id="2.5.1.145" evidence="7"/>
<comment type="subcellular location">
    <subcellularLocation>
        <location evidence="7">Cell membrane</location>
        <topology evidence="7">Multi-pass membrane protein</topology>
    </subcellularLocation>
</comment>
<protein>
    <recommendedName>
        <fullName evidence="7">Phosphatidylglycerol--prolipoprotein diacylglyceryl transferase</fullName>
        <ecNumber evidence="7">2.5.1.145</ecNumber>
    </recommendedName>
</protein>
<dbReference type="InterPro" id="IPR001640">
    <property type="entry name" value="Lgt"/>
</dbReference>
<evidence type="ECO:0000256" key="6">
    <source>
        <dbReference type="ARBA" id="ARBA00023136"/>
    </source>
</evidence>
<keyword evidence="9" id="KW-1185">Reference proteome</keyword>
<dbReference type="Pfam" id="PF01790">
    <property type="entry name" value="LGT"/>
    <property type="match status" value="1"/>
</dbReference>
<feature type="transmembrane region" description="Helical" evidence="7">
    <location>
        <begin position="227"/>
        <end position="250"/>
    </location>
</feature>
<evidence type="ECO:0000256" key="5">
    <source>
        <dbReference type="ARBA" id="ARBA00022989"/>
    </source>
</evidence>
<evidence type="ECO:0000313" key="9">
    <source>
        <dbReference type="Proteomes" id="UP000830167"/>
    </source>
</evidence>
<dbReference type="RefSeq" id="WP_347438948.1">
    <property type="nucleotide sequence ID" value="NZ_CP089291.1"/>
</dbReference>
<comment type="pathway">
    <text evidence="7">Protein modification; lipoprotein biosynthesis (diacylglyceryl transfer).</text>
</comment>
<comment type="function">
    <text evidence="7">Catalyzes the transfer of the diacylglyceryl group from phosphatidylglycerol to the sulfhydryl group of the N-terminal cysteine of a prolipoprotein, the first step in the formation of mature lipoproteins.</text>
</comment>
<dbReference type="PANTHER" id="PTHR30589">
    <property type="entry name" value="PROLIPOPROTEIN DIACYLGLYCERYL TRANSFERASE"/>
    <property type="match status" value="1"/>
</dbReference>
<keyword evidence="2 7" id="KW-1003">Cell membrane</keyword>
<keyword evidence="6 7" id="KW-0472">Membrane</keyword>
<feature type="transmembrane region" description="Helical" evidence="7">
    <location>
        <begin position="12"/>
        <end position="34"/>
    </location>
</feature>
<keyword evidence="3 7" id="KW-0808">Transferase</keyword>
<dbReference type="PANTHER" id="PTHR30589:SF0">
    <property type="entry name" value="PHOSPHATIDYLGLYCEROL--PROLIPOPROTEIN DIACYLGLYCERYL TRANSFERASE"/>
    <property type="match status" value="1"/>
</dbReference>
<dbReference type="EMBL" id="CP089291">
    <property type="protein sequence ID" value="UOF92267.1"/>
    <property type="molecule type" value="Genomic_DNA"/>
</dbReference>
<feature type="transmembrane region" description="Helical" evidence="7">
    <location>
        <begin position="195"/>
        <end position="215"/>
    </location>
</feature>
<reference evidence="8" key="1">
    <citation type="submission" date="2021-12" db="EMBL/GenBank/DDBJ databases">
        <title>Alicyclobacillaceae gen. nov., sp. nov., isolated from chalcocite enrichment system.</title>
        <authorList>
            <person name="Jiang Z."/>
        </authorList>
    </citation>
    <scope>NUCLEOTIDE SEQUENCE</scope>
    <source>
        <strain evidence="8">MYW30-H2</strain>
    </source>
</reference>
<keyword evidence="5 7" id="KW-1133">Transmembrane helix</keyword>
<dbReference type="GO" id="GO:0008961">
    <property type="term" value="F:phosphatidylglycerol-prolipoprotein diacylglyceryl transferase activity"/>
    <property type="evidence" value="ECO:0007669"/>
    <property type="project" value="UniProtKB-EC"/>
</dbReference>
<evidence type="ECO:0000313" key="8">
    <source>
        <dbReference type="EMBL" id="UOF92267.1"/>
    </source>
</evidence>
<dbReference type="Proteomes" id="UP000830167">
    <property type="component" value="Chromosome"/>
</dbReference>